<evidence type="ECO:0000256" key="2">
    <source>
        <dbReference type="ARBA" id="ARBA00023274"/>
    </source>
</evidence>
<feature type="region of interest" description="Disordered" evidence="4">
    <location>
        <begin position="87"/>
        <end position="119"/>
    </location>
</feature>
<dbReference type="PANTHER" id="PTHR12919">
    <property type="entry name" value="30S RIBOSOMAL PROTEIN S16"/>
    <property type="match status" value="1"/>
</dbReference>
<dbReference type="GO" id="GO:0006412">
    <property type="term" value="P:translation"/>
    <property type="evidence" value="ECO:0007669"/>
    <property type="project" value="UniProtKB-UniRule"/>
</dbReference>
<dbReference type="EMBL" id="MHRX01000003">
    <property type="protein sequence ID" value="OHA34922.1"/>
    <property type="molecule type" value="Genomic_DNA"/>
</dbReference>
<evidence type="ECO:0000313" key="5">
    <source>
        <dbReference type="EMBL" id="OHA34922.1"/>
    </source>
</evidence>
<keyword evidence="1 3" id="KW-0689">Ribosomal protein</keyword>
<dbReference type="STRING" id="1802319.A2928_02375"/>
<evidence type="ECO:0000256" key="1">
    <source>
        <dbReference type="ARBA" id="ARBA00022980"/>
    </source>
</evidence>
<evidence type="ECO:0000256" key="3">
    <source>
        <dbReference type="HAMAP-Rule" id="MF_00385"/>
    </source>
</evidence>
<dbReference type="GO" id="GO:0015935">
    <property type="term" value="C:small ribosomal subunit"/>
    <property type="evidence" value="ECO:0007669"/>
    <property type="project" value="TreeGrafter"/>
</dbReference>
<comment type="similarity">
    <text evidence="3">Belongs to the bacterial ribosomal protein bS16 family.</text>
</comment>
<dbReference type="Proteomes" id="UP000176221">
    <property type="component" value="Unassembled WGS sequence"/>
</dbReference>
<reference evidence="5 6" key="1">
    <citation type="journal article" date="2016" name="Nat. Commun.">
        <title>Thousands of microbial genomes shed light on interconnected biogeochemical processes in an aquifer system.</title>
        <authorList>
            <person name="Anantharaman K."/>
            <person name="Brown C.T."/>
            <person name="Hug L.A."/>
            <person name="Sharon I."/>
            <person name="Castelle C.J."/>
            <person name="Probst A.J."/>
            <person name="Thomas B.C."/>
            <person name="Singh A."/>
            <person name="Wilkins M.J."/>
            <person name="Karaoz U."/>
            <person name="Brodie E.L."/>
            <person name="Williams K.H."/>
            <person name="Hubbard S.S."/>
            <person name="Banfield J.F."/>
        </authorList>
    </citation>
    <scope>NUCLEOTIDE SEQUENCE [LARGE SCALE GENOMIC DNA]</scope>
</reference>
<proteinExistence type="inferred from homology"/>
<name>A0A1G2NHV8_9BACT</name>
<comment type="caution">
    <text evidence="5">The sequence shown here is derived from an EMBL/GenBank/DDBJ whole genome shotgun (WGS) entry which is preliminary data.</text>
</comment>
<evidence type="ECO:0000256" key="4">
    <source>
        <dbReference type="SAM" id="MobiDB-lite"/>
    </source>
</evidence>
<dbReference type="GO" id="GO:0003735">
    <property type="term" value="F:structural constituent of ribosome"/>
    <property type="evidence" value="ECO:0007669"/>
    <property type="project" value="InterPro"/>
</dbReference>
<dbReference type="InterPro" id="IPR000307">
    <property type="entry name" value="Ribosomal_bS16"/>
</dbReference>
<dbReference type="InterPro" id="IPR023803">
    <property type="entry name" value="Ribosomal_bS16_dom_sf"/>
</dbReference>
<feature type="compositionally biased region" description="Basic and acidic residues" evidence="4">
    <location>
        <begin position="93"/>
        <end position="119"/>
    </location>
</feature>
<dbReference type="Gene3D" id="3.30.1320.10">
    <property type="match status" value="1"/>
</dbReference>
<dbReference type="HAMAP" id="MF_00385">
    <property type="entry name" value="Ribosomal_bS16"/>
    <property type="match status" value="1"/>
</dbReference>
<evidence type="ECO:0000313" key="6">
    <source>
        <dbReference type="Proteomes" id="UP000176221"/>
    </source>
</evidence>
<sequence>MLRIRLQRVGRKNQPYFRFVLTDSKNSTKSGKFLEVLGHFDYRKNGQHAINAERVKHLISKGAKPTDSVHNYLVDQKILSGKKINVLPRKNPVKKDAGESSIEKKDVPKEAPTDPHETP</sequence>
<accession>A0A1G2NHV8</accession>
<organism evidence="5 6">
    <name type="scientific">Candidatus Taylorbacteria bacterium RIFCSPLOWO2_01_FULL_45_15b</name>
    <dbReference type="NCBI Taxonomy" id="1802319"/>
    <lineage>
        <taxon>Bacteria</taxon>
        <taxon>Candidatus Tayloriibacteriota</taxon>
    </lineage>
</organism>
<dbReference type="NCBIfam" id="TIGR00002">
    <property type="entry name" value="S16"/>
    <property type="match status" value="1"/>
</dbReference>
<dbReference type="GO" id="GO:0005737">
    <property type="term" value="C:cytoplasm"/>
    <property type="evidence" value="ECO:0007669"/>
    <property type="project" value="UniProtKB-ARBA"/>
</dbReference>
<dbReference type="SUPFAM" id="SSF54565">
    <property type="entry name" value="Ribosomal protein S16"/>
    <property type="match status" value="1"/>
</dbReference>
<keyword evidence="2 3" id="KW-0687">Ribonucleoprotein</keyword>
<protein>
    <recommendedName>
        <fullName evidence="3">Small ribosomal subunit protein bS16</fullName>
    </recommendedName>
</protein>
<dbReference type="Pfam" id="PF00886">
    <property type="entry name" value="Ribosomal_S16"/>
    <property type="match status" value="1"/>
</dbReference>
<dbReference type="PANTHER" id="PTHR12919:SF20">
    <property type="entry name" value="SMALL RIBOSOMAL SUBUNIT PROTEIN BS16M"/>
    <property type="match status" value="1"/>
</dbReference>
<dbReference type="AlphaFoldDB" id="A0A1G2NHV8"/>
<gene>
    <name evidence="3" type="primary">rpsP</name>
    <name evidence="5" type="ORF">A2928_02375</name>
</gene>